<evidence type="ECO:0000313" key="2">
    <source>
        <dbReference type="EMBL" id="GLX82670.1"/>
    </source>
</evidence>
<gene>
    <name evidence="2" type="ORF">theurythT_21220</name>
</gene>
<reference evidence="2 3" key="1">
    <citation type="submission" date="2023-03" db="EMBL/GenBank/DDBJ databases">
        <title>Draft genome sequence of Thalassotalea eurytherma JCM 18482T.</title>
        <authorList>
            <person name="Sawabe T."/>
        </authorList>
    </citation>
    <scope>NUCLEOTIDE SEQUENCE [LARGE SCALE GENOMIC DNA]</scope>
    <source>
        <strain evidence="2 3">JCM 18482</strain>
    </source>
</reference>
<feature type="compositionally biased region" description="Polar residues" evidence="1">
    <location>
        <begin position="93"/>
        <end position="102"/>
    </location>
</feature>
<name>A0ABQ6H672_9GAMM</name>
<dbReference type="RefSeq" id="WP_284208040.1">
    <property type="nucleotide sequence ID" value="NZ_BSSU01000010.1"/>
</dbReference>
<accession>A0ABQ6H672</accession>
<sequence>MRQLNSLGQAVAMETSSTAVTFKNLKNDQQKQQQPKKAKQSEKKKTDHYQEKAVSEVQNFEERRSGDERRTGGKAQRQRWIESRQQPDRRKSNQQTKVNFVI</sequence>
<organism evidence="2 3">
    <name type="scientific">Thalassotalea eurytherma</name>
    <dbReference type="NCBI Taxonomy" id="1144278"/>
    <lineage>
        <taxon>Bacteria</taxon>
        <taxon>Pseudomonadati</taxon>
        <taxon>Pseudomonadota</taxon>
        <taxon>Gammaproteobacteria</taxon>
        <taxon>Alteromonadales</taxon>
        <taxon>Colwelliaceae</taxon>
        <taxon>Thalassotalea</taxon>
    </lineage>
</organism>
<comment type="caution">
    <text evidence="2">The sequence shown here is derived from an EMBL/GenBank/DDBJ whole genome shotgun (WGS) entry which is preliminary data.</text>
</comment>
<dbReference type="Proteomes" id="UP001157133">
    <property type="component" value="Unassembled WGS sequence"/>
</dbReference>
<feature type="compositionally biased region" description="Basic and acidic residues" evidence="1">
    <location>
        <begin position="39"/>
        <end position="71"/>
    </location>
</feature>
<protein>
    <submittedName>
        <fullName evidence="2">Uncharacterized protein</fullName>
    </submittedName>
</protein>
<keyword evidence="3" id="KW-1185">Reference proteome</keyword>
<evidence type="ECO:0000256" key="1">
    <source>
        <dbReference type="SAM" id="MobiDB-lite"/>
    </source>
</evidence>
<proteinExistence type="predicted"/>
<dbReference type="EMBL" id="BSSU01000010">
    <property type="protein sequence ID" value="GLX82670.1"/>
    <property type="molecule type" value="Genomic_DNA"/>
</dbReference>
<feature type="compositionally biased region" description="Basic and acidic residues" evidence="1">
    <location>
        <begin position="79"/>
        <end position="91"/>
    </location>
</feature>
<feature type="region of interest" description="Disordered" evidence="1">
    <location>
        <begin position="22"/>
        <end position="102"/>
    </location>
</feature>
<evidence type="ECO:0000313" key="3">
    <source>
        <dbReference type="Proteomes" id="UP001157133"/>
    </source>
</evidence>